<keyword evidence="2" id="KW-1185">Reference proteome</keyword>
<dbReference type="AlphaFoldDB" id="A0AAW7M7P4"/>
<dbReference type="EMBL" id="JAUHPX010000001">
    <property type="protein sequence ID" value="MDN4486731.1"/>
    <property type="molecule type" value="Genomic_DNA"/>
</dbReference>
<evidence type="ECO:0000313" key="1">
    <source>
        <dbReference type="EMBL" id="MDN4486731.1"/>
    </source>
</evidence>
<accession>A0AAW7M7P4</accession>
<gene>
    <name evidence="1" type="ORF">QQX10_00955</name>
</gene>
<proteinExistence type="predicted"/>
<dbReference type="Proteomes" id="UP001172737">
    <property type="component" value="Unassembled WGS sequence"/>
</dbReference>
<reference evidence="1" key="1">
    <citation type="submission" date="2023-06" db="EMBL/GenBank/DDBJ databases">
        <title>Sysu t00039.</title>
        <authorList>
            <person name="Gao L."/>
            <person name="Fang B.-Z."/>
            <person name="Li W.-J."/>
        </authorList>
    </citation>
    <scope>NUCLEOTIDE SEQUENCE</scope>
    <source>
        <strain evidence="1">SYSU T00039</strain>
    </source>
</reference>
<evidence type="ECO:0008006" key="3">
    <source>
        <dbReference type="Google" id="ProtNLM"/>
    </source>
</evidence>
<protein>
    <recommendedName>
        <fullName evidence="3">Transcriptional regulator, AbiEi antitoxin, Type IV TA system</fullName>
    </recommendedName>
</protein>
<dbReference type="RefSeq" id="WP_301144316.1">
    <property type="nucleotide sequence ID" value="NZ_JAUHPX010000001.1"/>
</dbReference>
<sequence length="192" mass="20107">MLIVTPALVGRPAHARMLRDGTMRPFAPGAALPADVPDSPGLRAHHASSRVPAHTVLTGTAALWVHGIVPTAPPEWHVAGPRGLHRIVDPLLVFHSGVTARLGEPHEGCRVAPPERACLDALRWEDLGDAIAVTMRALDVGAVSVAGLRASLGLDGPQGSGFARVRASLAAIIRARDADQAGRLVFVTRRAS</sequence>
<organism evidence="1 2">
    <name type="scientific">Demequina lignilytica</name>
    <dbReference type="NCBI Taxonomy" id="3051663"/>
    <lineage>
        <taxon>Bacteria</taxon>
        <taxon>Bacillati</taxon>
        <taxon>Actinomycetota</taxon>
        <taxon>Actinomycetes</taxon>
        <taxon>Micrococcales</taxon>
        <taxon>Demequinaceae</taxon>
        <taxon>Demequina</taxon>
    </lineage>
</organism>
<evidence type="ECO:0000313" key="2">
    <source>
        <dbReference type="Proteomes" id="UP001172737"/>
    </source>
</evidence>
<comment type="caution">
    <text evidence="1">The sequence shown here is derived from an EMBL/GenBank/DDBJ whole genome shotgun (WGS) entry which is preliminary data.</text>
</comment>
<name>A0AAW7M7P4_9MICO</name>